<evidence type="ECO:0000256" key="3">
    <source>
        <dbReference type="ARBA" id="ARBA00017689"/>
    </source>
</evidence>
<comment type="caution">
    <text evidence="12">The sequence shown here is derived from an EMBL/GenBank/DDBJ whole genome shotgun (WGS) entry which is preliminary data.</text>
</comment>
<feature type="region of interest" description="Disordered" evidence="11">
    <location>
        <begin position="1"/>
        <end position="31"/>
    </location>
</feature>
<dbReference type="AlphaFoldDB" id="A0A0G2I9X5"/>
<keyword evidence="7 9" id="KW-0496">Mitochondrion</keyword>
<evidence type="ECO:0000256" key="5">
    <source>
        <dbReference type="ARBA" id="ARBA00022792"/>
    </source>
</evidence>
<evidence type="ECO:0000256" key="10">
    <source>
        <dbReference type="SAM" id="Coils"/>
    </source>
</evidence>
<evidence type="ECO:0000256" key="4">
    <source>
        <dbReference type="ARBA" id="ARBA00022692"/>
    </source>
</evidence>
<comment type="similarity">
    <text evidence="2 9">Belongs to the COX20 family.</text>
</comment>
<protein>
    <recommendedName>
        <fullName evidence="3 9">Cytochrome c oxidase assembly protein COX20, mitochondrial</fullName>
    </recommendedName>
</protein>
<keyword evidence="6" id="KW-1133">Transmembrane helix</keyword>
<dbReference type="STRING" id="1214573.A0A0G2I9X5"/>
<keyword evidence="8 9" id="KW-0472">Membrane</keyword>
<feature type="coiled-coil region" evidence="10">
    <location>
        <begin position="137"/>
        <end position="164"/>
    </location>
</feature>
<reference evidence="12 13" key="2">
    <citation type="submission" date="2015-05" db="EMBL/GenBank/DDBJ databases">
        <authorList>
            <person name="Morales-Cruz A."/>
            <person name="Amrine K.C."/>
            <person name="Cantu D."/>
        </authorList>
    </citation>
    <scope>NUCLEOTIDE SEQUENCE [LARGE SCALE GENOMIC DNA]</scope>
    <source>
        <strain evidence="12">DA912</strain>
    </source>
</reference>
<keyword evidence="13" id="KW-1185">Reference proteome</keyword>
<evidence type="ECO:0000256" key="8">
    <source>
        <dbReference type="ARBA" id="ARBA00023136"/>
    </source>
</evidence>
<dbReference type="PIRSF" id="PIRSF007871">
    <property type="entry name" value="Cox20"/>
    <property type="match status" value="1"/>
</dbReference>
<dbReference type="GO" id="GO:0033617">
    <property type="term" value="P:mitochondrial respiratory chain complex IV assembly"/>
    <property type="evidence" value="ECO:0007669"/>
    <property type="project" value="InterPro"/>
</dbReference>
<gene>
    <name evidence="12" type="ORF">UCDDA912_g03460</name>
</gene>
<evidence type="ECO:0000256" key="11">
    <source>
        <dbReference type="SAM" id="MobiDB-lite"/>
    </source>
</evidence>
<evidence type="ECO:0000256" key="1">
    <source>
        <dbReference type="ARBA" id="ARBA00004273"/>
    </source>
</evidence>
<evidence type="ECO:0000313" key="13">
    <source>
        <dbReference type="Proteomes" id="UP000034680"/>
    </source>
</evidence>
<dbReference type="Proteomes" id="UP000034680">
    <property type="component" value="Unassembled WGS sequence"/>
</dbReference>
<evidence type="ECO:0000256" key="7">
    <source>
        <dbReference type="ARBA" id="ARBA00023128"/>
    </source>
</evidence>
<organism evidence="12 13">
    <name type="scientific">Diaporthe ampelina</name>
    <dbReference type="NCBI Taxonomy" id="1214573"/>
    <lineage>
        <taxon>Eukaryota</taxon>
        <taxon>Fungi</taxon>
        <taxon>Dikarya</taxon>
        <taxon>Ascomycota</taxon>
        <taxon>Pezizomycotina</taxon>
        <taxon>Sordariomycetes</taxon>
        <taxon>Sordariomycetidae</taxon>
        <taxon>Diaporthales</taxon>
        <taxon>Diaporthaceae</taxon>
        <taxon>Diaporthe</taxon>
    </lineage>
</organism>
<dbReference type="GO" id="GO:0005743">
    <property type="term" value="C:mitochondrial inner membrane"/>
    <property type="evidence" value="ECO:0007669"/>
    <property type="project" value="UniProtKB-SubCell"/>
</dbReference>
<name>A0A0G2I9X5_9PEZI</name>
<keyword evidence="5 9" id="KW-0999">Mitochondrion inner membrane</keyword>
<comment type="subcellular location">
    <subcellularLocation>
        <location evidence="1 9">Mitochondrion inner membrane</location>
    </subcellularLocation>
</comment>
<evidence type="ECO:0000256" key="9">
    <source>
        <dbReference type="PIRNR" id="PIRNR007871"/>
    </source>
</evidence>
<dbReference type="PANTHER" id="PTHR31586:SF1">
    <property type="entry name" value="CYTOCHROME C OXIDASE ASSEMBLY PROTEIN COX20, MITOCHONDRIAL"/>
    <property type="match status" value="1"/>
</dbReference>
<evidence type="ECO:0000256" key="2">
    <source>
        <dbReference type="ARBA" id="ARBA00009575"/>
    </source>
</evidence>
<feature type="compositionally biased region" description="Low complexity" evidence="11">
    <location>
        <begin position="1"/>
        <end position="15"/>
    </location>
</feature>
<comment type="function">
    <text evidence="9">Involved in the assembly of the cytochrome c oxidase complex.</text>
</comment>
<keyword evidence="10" id="KW-0175">Coiled coil</keyword>
<evidence type="ECO:0000256" key="6">
    <source>
        <dbReference type="ARBA" id="ARBA00022989"/>
    </source>
</evidence>
<evidence type="ECO:0000313" key="12">
    <source>
        <dbReference type="EMBL" id="KKY36550.1"/>
    </source>
</evidence>
<dbReference type="PANTHER" id="PTHR31586">
    <property type="entry name" value="CYTOCHROME C OXIDASE PROTEIN 20"/>
    <property type="match status" value="1"/>
</dbReference>
<sequence length="181" mass="19717">MSASPSSPNQPTPNQISGSASDEQSRKAQAAAMERFAEVSLKSVPLPEGVDPNKRATVGEAFKTIKSDDILKVHQAPCSRDGFITGIGSGAAVGFLRYIIGAPVPKSANWAVGSGVAISILAYEYCQYQRRVERANMKRVVEVVSKKQAELRKQEEEKKLLSSTKVAPADRTTSKAWYKFW</sequence>
<accession>A0A0G2I9X5</accession>
<dbReference type="OrthoDB" id="14603at2759"/>
<proteinExistence type="inferred from homology"/>
<reference evidence="12 13" key="1">
    <citation type="submission" date="2015-05" db="EMBL/GenBank/DDBJ databases">
        <title>Distinctive expansion of gene families associated with plant cell wall degradation and secondary metabolism in the genomes of grapevine trunk pathogens.</title>
        <authorList>
            <person name="Lawrence D.P."/>
            <person name="Travadon R."/>
            <person name="Rolshausen P.E."/>
            <person name="Baumgartner K."/>
        </authorList>
    </citation>
    <scope>NUCLEOTIDE SEQUENCE [LARGE SCALE GENOMIC DNA]</scope>
    <source>
        <strain evidence="12">DA912</strain>
    </source>
</reference>
<dbReference type="EMBL" id="LCUC01000114">
    <property type="protein sequence ID" value="KKY36550.1"/>
    <property type="molecule type" value="Genomic_DNA"/>
</dbReference>
<dbReference type="InterPro" id="IPR022533">
    <property type="entry name" value="Cox20"/>
</dbReference>
<keyword evidence="4" id="KW-0812">Transmembrane</keyword>
<dbReference type="Pfam" id="PF12597">
    <property type="entry name" value="Cox20"/>
    <property type="match status" value="1"/>
</dbReference>